<dbReference type="EMBL" id="JACGWK010001500">
    <property type="protein sequence ID" value="KAL0287165.1"/>
    <property type="molecule type" value="Genomic_DNA"/>
</dbReference>
<accession>A0AAW2IYF3</accession>
<gene>
    <name evidence="1" type="ORF">Sangu_2703500</name>
</gene>
<dbReference type="AlphaFoldDB" id="A0AAW2IYF3"/>
<protein>
    <submittedName>
        <fullName evidence="1">Uncharacterized protein</fullName>
    </submittedName>
</protein>
<proteinExistence type="predicted"/>
<organism evidence="1">
    <name type="scientific">Sesamum angustifolium</name>
    <dbReference type="NCBI Taxonomy" id="2727405"/>
    <lineage>
        <taxon>Eukaryota</taxon>
        <taxon>Viridiplantae</taxon>
        <taxon>Streptophyta</taxon>
        <taxon>Embryophyta</taxon>
        <taxon>Tracheophyta</taxon>
        <taxon>Spermatophyta</taxon>
        <taxon>Magnoliopsida</taxon>
        <taxon>eudicotyledons</taxon>
        <taxon>Gunneridae</taxon>
        <taxon>Pentapetalae</taxon>
        <taxon>asterids</taxon>
        <taxon>lamiids</taxon>
        <taxon>Lamiales</taxon>
        <taxon>Pedaliaceae</taxon>
        <taxon>Sesamum</taxon>
    </lineage>
</organism>
<reference evidence="1" key="2">
    <citation type="journal article" date="2024" name="Plant">
        <title>Genomic evolution and insights into agronomic trait innovations of Sesamum species.</title>
        <authorList>
            <person name="Miao H."/>
            <person name="Wang L."/>
            <person name="Qu L."/>
            <person name="Liu H."/>
            <person name="Sun Y."/>
            <person name="Le M."/>
            <person name="Wang Q."/>
            <person name="Wei S."/>
            <person name="Zheng Y."/>
            <person name="Lin W."/>
            <person name="Duan Y."/>
            <person name="Cao H."/>
            <person name="Xiong S."/>
            <person name="Wang X."/>
            <person name="Wei L."/>
            <person name="Li C."/>
            <person name="Ma Q."/>
            <person name="Ju M."/>
            <person name="Zhao R."/>
            <person name="Li G."/>
            <person name="Mu C."/>
            <person name="Tian Q."/>
            <person name="Mei H."/>
            <person name="Zhang T."/>
            <person name="Gao T."/>
            <person name="Zhang H."/>
        </authorList>
    </citation>
    <scope>NUCLEOTIDE SEQUENCE</scope>
    <source>
        <strain evidence="1">G01</strain>
    </source>
</reference>
<comment type="caution">
    <text evidence="1">The sequence shown here is derived from an EMBL/GenBank/DDBJ whole genome shotgun (WGS) entry which is preliminary data.</text>
</comment>
<evidence type="ECO:0000313" key="1">
    <source>
        <dbReference type="EMBL" id="KAL0287165.1"/>
    </source>
</evidence>
<name>A0AAW2IYF3_9LAMI</name>
<sequence length="52" mass="5191">MDPSGDNEQVKVATETLEEGIASASLGVSTPNASVPGISLQQAIQASDHAAP</sequence>
<reference evidence="1" key="1">
    <citation type="submission" date="2020-06" db="EMBL/GenBank/DDBJ databases">
        <authorList>
            <person name="Li T."/>
            <person name="Hu X."/>
            <person name="Zhang T."/>
            <person name="Song X."/>
            <person name="Zhang H."/>
            <person name="Dai N."/>
            <person name="Sheng W."/>
            <person name="Hou X."/>
            <person name="Wei L."/>
        </authorList>
    </citation>
    <scope>NUCLEOTIDE SEQUENCE</scope>
    <source>
        <strain evidence="1">G01</strain>
        <tissue evidence="1">Leaf</tissue>
    </source>
</reference>